<comment type="caution">
    <text evidence="2">The sequence shown here is derived from an EMBL/GenBank/DDBJ whole genome shotgun (WGS) entry which is preliminary data.</text>
</comment>
<proteinExistence type="predicted"/>
<evidence type="ECO:0000256" key="1">
    <source>
        <dbReference type="SAM" id="Phobius"/>
    </source>
</evidence>
<protein>
    <submittedName>
        <fullName evidence="2">Uncharacterized protein</fullName>
    </submittedName>
</protein>
<name>A0A5B7JQK3_PORTR</name>
<dbReference type="EMBL" id="VSRR010107074">
    <property type="protein sequence ID" value="MPC96723.1"/>
    <property type="molecule type" value="Genomic_DNA"/>
</dbReference>
<sequence>MHSPYTLLIFPFAFPPYLFSLLIPLTHFLLLILFLRIFLTHSLYAFLLYAFPSTHSLSHLLY</sequence>
<dbReference type="AlphaFoldDB" id="A0A5B7JQK3"/>
<dbReference type="Proteomes" id="UP000324222">
    <property type="component" value="Unassembled WGS sequence"/>
</dbReference>
<feature type="transmembrane region" description="Helical" evidence="1">
    <location>
        <begin position="30"/>
        <end position="51"/>
    </location>
</feature>
<reference evidence="2 3" key="1">
    <citation type="submission" date="2019-05" db="EMBL/GenBank/DDBJ databases">
        <title>Another draft genome of Portunus trituberculatus and its Hox gene families provides insights of decapod evolution.</title>
        <authorList>
            <person name="Jeong J.-H."/>
            <person name="Song I."/>
            <person name="Kim S."/>
            <person name="Choi T."/>
            <person name="Kim D."/>
            <person name="Ryu S."/>
            <person name="Kim W."/>
        </authorList>
    </citation>
    <scope>NUCLEOTIDE SEQUENCE [LARGE SCALE GENOMIC DNA]</scope>
    <source>
        <tissue evidence="2">Muscle</tissue>
    </source>
</reference>
<keyword evidence="1" id="KW-0472">Membrane</keyword>
<keyword evidence="3" id="KW-1185">Reference proteome</keyword>
<evidence type="ECO:0000313" key="3">
    <source>
        <dbReference type="Proteomes" id="UP000324222"/>
    </source>
</evidence>
<gene>
    <name evidence="2" type="ORF">E2C01_091999</name>
</gene>
<feature type="transmembrane region" description="Helical" evidence="1">
    <location>
        <begin position="6"/>
        <end position="23"/>
    </location>
</feature>
<accession>A0A5B7JQK3</accession>
<keyword evidence="1" id="KW-0812">Transmembrane</keyword>
<organism evidence="2 3">
    <name type="scientific">Portunus trituberculatus</name>
    <name type="common">Swimming crab</name>
    <name type="synonym">Neptunus trituberculatus</name>
    <dbReference type="NCBI Taxonomy" id="210409"/>
    <lineage>
        <taxon>Eukaryota</taxon>
        <taxon>Metazoa</taxon>
        <taxon>Ecdysozoa</taxon>
        <taxon>Arthropoda</taxon>
        <taxon>Crustacea</taxon>
        <taxon>Multicrustacea</taxon>
        <taxon>Malacostraca</taxon>
        <taxon>Eumalacostraca</taxon>
        <taxon>Eucarida</taxon>
        <taxon>Decapoda</taxon>
        <taxon>Pleocyemata</taxon>
        <taxon>Brachyura</taxon>
        <taxon>Eubrachyura</taxon>
        <taxon>Portunoidea</taxon>
        <taxon>Portunidae</taxon>
        <taxon>Portuninae</taxon>
        <taxon>Portunus</taxon>
    </lineage>
</organism>
<keyword evidence="1" id="KW-1133">Transmembrane helix</keyword>
<evidence type="ECO:0000313" key="2">
    <source>
        <dbReference type="EMBL" id="MPC96723.1"/>
    </source>
</evidence>